<reference evidence="3" key="4">
    <citation type="journal article" date="2015" name="G3 (Bethesda)">
        <title>Genome sequences of three phytopathogenic species of the Magnaporthaceae family of fungi.</title>
        <authorList>
            <person name="Okagaki L.H."/>
            <person name="Nunes C.C."/>
            <person name="Sailsbery J."/>
            <person name="Clay B."/>
            <person name="Brown D."/>
            <person name="John T."/>
            <person name="Oh Y."/>
            <person name="Young N."/>
            <person name="Fitzgerald M."/>
            <person name="Haas B.J."/>
            <person name="Zeng Q."/>
            <person name="Young S."/>
            <person name="Adiconis X."/>
            <person name="Fan L."/>
            <person name="Levin J.Z."/>
            <person name="Mitchell T.K."/>
            <person name="Okubara P.A."/>
            <person name="Farman M.L."/>
            <person name="Kohn L.M."/>
            <person name="Birren B."/>
            <person name="Ma L.-J."/>
            <person name="Dean R.A."/>
        </authorList>
    </citation>
    <scope>NUCLEOTIDE SEQUENCE</scope>
    <source>
        <strain evidence="3">ATCC 64411 / 73-15</strain>
    </source>
</reference>
<evidence type="ECO:0000313" key="2">
    <source>
        <dbReference type="EMBL" id="KLU88905.1"/>
    </source>
</evidence>
<evidence type="ECO:0000313" key="4">
    <source>
        <dbReference type="Proteomes" id="UP000011715"/>
    </source>
</evidence>
<dbReference type="OMA" id="ISCYEVE"/>
<sequence length="402" mass="45797">MMPPAVWKRSDTLRSAKKRRISEIGGGDEDGPNKRQVLGHVERDSATITTTLGGEPIRHLMTFIPDIPDPAFFDSRADAALEDAKRPGALIELPQAVADSYQSPRRLWTNSDGGDLIQAFMDHTKAERERAGVVTRVHEFLNAIRPGSTLDTLQDKTYVHDLLAEMAVRWMDVRWRTMSSYWTRESLEFPLMELPAKGTGPATSQRQLRNTQEYINSFIHGGNLRHDTFISSIGYATSRLDDNLTRDYYQALQKKQFEQTYKIKLRQAEWLVRQPAPEDPNSPKAIDWPRVVNIIDRYISCYEVEMSFQSGNRKTVRNRVNPNPRSGHLDYTRFMATVGEICDRGLTGSNPAATKALCNQLKADAKALIQTCVRWPSWTEFEDKPKWAGTQADNLQEKLRTL</sequence>
<dbReference type="AlphaFoldDB" id="A0A0C4E5V9"/>
<dbReference type="EMBL" id="GL876972">
    <property type="protein sequence ID" value="KLU88905.1"/>
    <property type="molecule type" value="Genomic_DNA"/>
</dbReference>
<reference evidence="3" key="5">
    <citation type="submission" date="2015-06" db="UniProtKB">
        <authorList>
            <consortium name="EnsemblFungi"/>
        </authorList>
    </citation>
    <scope>IDENTIFICATION</scope>
    <source>
        <strain evidence="3">ATCC 64411</strain>
    </source>
</reference>
<dbReference type="eggNOG" id="ENOG502RNES">
    <property type="taxonomic scope" value="Eukaryota"/>
</dbReference>
<reference evidence="2" key="3">
    <citation type="submission" date="2011-03" db="EMBL/GenBank/DDBJ databases">
        <title>Annotation of Magnaporthe poae ATCC 64411.</title>
        <authorList>
            <person name="Ma L.-J."/>
            <person name="Dead R."/>
            <person name="Young S.K."/>
            <person name="Zeng Q."/>
            <person name="Gargeya S."/>
            <person name="Fitzgerald M."/>
            <person name="Haas B."/>
            <person name="Abouelleil A."/>
            <person name="Alvarado L."/>
            <person name="Arachchi H.M."/>
            <person name="Berlin A."/>
            <person name="Brown A."/>
            <person name="Chapman S.B."/>
            <person name="Chen Z."/>
            <person name="Dunbar C."/>
            <person name="Freedman E."/>
            <person name="Gearin G."/>
            <person name="Gellesch M."/>
            <person name="Goldberg J."/>
            <person name="Griggs A."/>
            <person name="Gujja S."/>
            <person name="Heiman D."/>
            <person name="Howarth C."/>
            <person name="Larson L."/>
            <person name="Lui A."/>
            <person name="MacDonald P.J.P."/>
            <person name="Mehta T."/>
            <person name="Montmayeur A."/>
            <person name="Murphy C."/>
            <person name="Neiman D."/>
            <person name="Pearson M."/>
            <person name="Priest M."/>
            <person name="Roberts A."/>
            <person name="Saif S."/>
            <person name="Shea T."/>
            <person name="Shenoy N."/>
            <person name="Sisk P."/>
            <person name="Stolte C."/>
            <person name="Sykes S."/>
            <person name="Yandava C."/>
            <person name="Wortman J."/>
            <person name="Nusbaum C."/>
            <person name="Birren B."/>
        </authorList>
    </citation>
    <scope>NUCLEOTIDE SEQUENCE</scope>
    <source>
        <strain evidence="2">ATCC 64411</strain>
    </source>
</reference>
<dbReference type="EMBL" id="ADBL01001908">
    <property type="status" value="NOT_ANNOTATED_CDS"/>
    <property type="molecule type" value="Genomic_DNA"/>
</dbReference>
<gene>
    <name evidence="2" type="ORF">MAPG_07886</name>
</gene>
<dbReference type="EnsemblFungi" id="MAPG_07886T0">
    <property type="protein sequence ID" value="MAPG_07886T0"/>
    <property type="gene ID" value="MAPG_07886"/>
</dbReference>
<keyword evidence="4" id="KW-1185">Reference proteome</keyword>
<evidence type="ECO:0000313" key="3">
    <source>
        <dbReference type="EnsemblFungi" id="MAPG_07886T0"/>
    </source>
</evidence>
<accession>A0A0C4E5V9</accession>
<name>A0A0C4E5V9_MAGP6</name>
<evidence type="ECO:0000256" key="1">
    <source>
        <dbReference type="SAM" id="MobiDB-lite"/>
    </source>
</evidence>
<dbReference type="VEuPathDB" id="FungiDB:MAPG_07886"/>
<protein>
    <submittedName>
        <fullName evidence="2 3">Uncharacterized protein</fullName>
    </submittedName>
</protein>
<feature type="region of interest" description="Disordered" evidence="1">
    <location>
        <begin position="1"/>
        <end position="35"/>
    </location>
</feature>
<organism evidence="3 4">
    <name type="scientific">Magnaporthiopsis poae (strain ATCC 64411 / 73-15)</name>
    <name type="common">Kentucky bluegrass fungus</name>
    <name type="synonym">Magnaporthe poae</name>
    <dbReference type="NCBI Taxonomy" id="644358"/>
    <lineage>
        <taxon>Eukaryota</taxon>
        <taxon>Fungi</taxon>
        <taxon>Dikarya</taxon>
        <taxon>Ascomycota</taxon>
        <taxon>Pezizomycotina</taxon>
        <taxon>Sordariomycetes</taxon>
        <taxon>Sordariomycetidae</taxon>
        <taxon>Magnaporthales</taxon>
        <taxon>Magnaporthaceae</taxon>
        <taxon>Magnaporthiopsis</taxon>
    </lineage>
</organism>
<reference evidence="2" key="2">
    <citation type="submission" date="2010-05" db="EMBL/GenBank/DDBJ databases">
        <title>The Genome Sequence of Magnaporthe poae strain ATCC 64411.</title>
        <authorList>
            <consortium name="The Broad Institute Genome Sequencing Platform"/>
            <consortium name="Broad Institute Genome Sequencing Center for Infectious Disease"/>
            <person name="Ma L.-J."/>
            <person name="Dead R."/>
            <person name="Young S."/>
            <person name="Zeng Q."/>
            <person name="Koehrsen M."/>
            <person name="Alvarado L."/>
            <person name="Berlin A."/>
            <person name="Chapman S.B."/>
            <person name="Chen Z."/>
            <person name="Freedman E."/>
            <person name="Gellesch M."/>
            <person name="Goldberg J."/>
            <person name="Griggs A."/>
            <person name="Gujja S."/>
            <person name="Heilman E.R."/>
            <person name="Heiman D."/>
            <person name="Hepburn T."/>
            <person name="Howarth C."/>
            <person name="Jen D."/>
            <person name="Larson L."/>
            <person name="Mehta T."/>
            <person name="Neiman D."/>
            <person name="Pearson M."/>
            <person name="Roberts A."/>
            <person name="Saif S."/>
            <person name="Shea T."/>
            <person name="Shenoy N."/>
            <person name="Sisk P."/>
            <person name="Stolte C."/>
            <person name="Sykes S."/>
            <person name="Walk T."/>
            <person name="White J."/>
            <person name="Yandava C."/>
            <person name="Haas B."/>
            <person name="Nusbaum C."/>
            <person name="Birren B."/>
        </authorList>
    </citation>
    <scope>NUCLEOTIDE SEQUENCE</scope>
    <source>
        <strain evidence="2">ATCC 64411</strain>
    </source>
</reference>
<reference evidence="4" key="1">
    <citation type="submission" date="2010-05" db="EMBL/GenBank/DDBJ databases">
        <title>The genome sequence of Magnaporthe poae strain ATCC 64411.</title>
        <authorList>
            <person name="Ma L.-J."/>
            <person name="Dead R."/>
            <person name="Young S."/>
            <person name="Zeng Q."/>
            <person name="Koehrsen M."/>
            <person name="Alvarado L."/>
            <person name="Berlin A."/>
            <person name="Chapman S.B."/>
            <person name="Chen Z."/>
            <person name="Freedman E."/>
            <person name="Gellesch M."/>
            <person name="Goldberg J."/>
            <person name="Griggs A."/>
            <person name="Gujja S."/>
            <person name="Heilman E.R."/>
            <person name="Heiman D."/>
            <person name="Hepburn T."/>
            <person name="Howarth C."/>
            <person name="Jen D."/>
            <person name="Larson L."/>
            <person name="Mehta T."/>
            <person name="Neiman D."/>
            <person name="Pearson M."/>
            <person name="Roberts A."/>
            <person name="Saif S."/>
            <person name="Shea T."/>
            <person name="Shenoy N."/>
            <person name="Sisk P."/>
            <person name="Stolte C."/>
            <person name="Sykes S."/>
            <person name="Walk T."/>
            <person name="White J."/>
            <person name="Yandava C."/>
            <person name="Haas B."/>
            <person name="Nusbaum C."/>
            <person name="Birren B."/>
        </authorList>
    </citation>
    <scope>NUCLEOTIDE SEQUENCE [LARGE SCALE GENOMIC DNA]</scope>
    <source>
        <strain evidence="4">ATCC 64411 / 73-15</strain>
    </source>
</reference>
<proteinExistence type="predicted"/>
<dbReference type="Proteomes" id="UP000011715">
    <property type="component" value="Unassembled WGS sequence"/>
</dbReference>